<evidence type="ECO:0000256" key="4">
    <source>
        <dbReference type="ARBA" id="ARBA00023212"/>
    </source>
</evidence>
<evidence type="ECO:0000256" key="1">
    <source>
        <dbReference type="ARBA" id="ARBA00004245"/>
    </source>
</evidence>
<organism evidence="5 6">
    <name type="scientific">Kingdonia uniflora</name>
    <dbReference type="NCBI Taxonomy" id="39325"/>
    <lineage>
        <taxon>Eukaryota</taxon>
        <taxon>Viridiplantae</taxon>
        <taxon>Streptophyta</taxon>
        <taxon>Embryophyta</taxon>
        <taxon>Tracheophyta</taxon>
        <taxon>Spermatophyta</taxon>
        <taxon>Magnoliopsida</taxon>
        <taxon>Ranunculales</taxon>
        <taxon>Circaeasteraceae</taxon>
        <taxon>Kingdonia</taxon>
    </lineage>
</organism>
<dbReference type="GO" id="GO:0005876">
    <property type="term" value="C:spindle microtubule"/>
    <property type="evidence" value="ECO:0007669"/>
    <property type="project" value="TreeGrafter"/>
</dbReference>
<dbReference type="OrthoDB" id="1934084at2759"/>
<comment type="caution">
    <text evidence="5">The sequence shown here is derived from an EMBL/GenBank/DDBJ whole genome shotgun (WGS) entry which is preliminary data.</text>
</comment>
<evidence type="ECO:0000313" key="5">
    <source>
        <dbReference type="EMBL" id="KAF6164374.1"/>
    </source>
</evidence>
<protein>
    <submittedName>
        <fullName evidence="5">Uncharacterized protein</fullName>
    </submittedName>
</protein>
<proteinExistence type="predicted"/>
<comment type="subcellular location">
    <subcellularLocation>
        <location evidence="1">Cytoplasm</location>
        <location evidence="1">Cytoskeleton</location>
    </subcellularLocation>
</comment>
<evidence type="ECO:0000256" key="3">
    <source>
        <dbReference type="ARBA" id="ARBA00023175"/>
    </source>
</evidence>
<dbReference type="InterPro" id="IPR047149">
    <property type="entry name" value="KIF11-like"/>
</dbReference>
<reference evidence="5 6" key="1">
    <citation type="journal article" date="2020" name="IScience">
        <title>Genome Sequencing of the Endangered Kingdonia uniflora (Circaeasteraceae, Ranunculales) Reveals Potential Mechanisms of Evolutionary Specialization.</title>
        <authorList>
            <person name="Sun Y."/>
            <person name="Deng T."/>
            <person name="Zhang A."/>
            <person name="Moore M.J."/>
            <person name="Landis J.B."/>
            <person name="Lin N."/>
            <person name="Zhang H."/>
            <person name="Zhang X."/>
            <person name="Huang J."/>
            <person name="Zhang X."/>
            <person name="Sun H."/>
            <person name="Wang H."/>
        </authorList>
    </citation>
    <scope>NUCLEOTIDE SEQUENCE [LARGE SCALE GENOMIC DNA]</scope>
    <source>
        <strain evidence="5">TB1705</strain>
        <tissue evidence="5">Leaf</tissue>
    </source>
</reference>
<dbReference type="GO" id="GO:0008574">
    <property type="term" value="F:plus-end-directed microtubule motor activity"/>
    <property type="evidence" value="ECO:0007669"/>
    <property type="project" value="TreeGrafter"/>
</dbReference>
<sequence>MITILDESFYDEERLLYSHNEIICTDVRAARENNGVYIPHERFVQDEVENKAFYHLACLSVSSINLDSCNKSLQELQVSHKIAISTLKEKEFIISNLLHSENSILERAKELCSGLSNAGEDIIALHSKIVISQILFLLSRMDSSVTDHKNKKETESHGLVMNFGSQLDRSLRSLYETVLGSVYQQQRQLQCLEEHLASRFLL</sequence>
<dbReference type="PANTHER" id="PTHR47970">
    <property type="entry name" value="KINESIN-LIKE PROTEIN KIF11"/>
    <property type="match status" value="1"/>
</dbReference>
<evidence type="ECO:0000256" key="2">
    <source>
        <dbReference type="ARBA" id="ARBA00022490"/>
    </source>
</evidence>
<dbReference type="PANTHER" id="PTHR47970:SF32">
    <property type="entry name" value="KINESIN-LIKE PROTEIN KIN-5B"/>
    <property type="match status" value="1"/>
</dbReference>
<dbReference type="GO" id="GO:0051231">
    <property type="term" value="P:spindle elongation"/>
    <property type="evidence" value="ECO:0007669"/>
    <property type="project" value="TreeGrafter"/>
</dbReference>
<dbReference type="AlphaFoldDB" id="A0A7J7NBE1"/>
<dbReference type="Proteomes" id="UP000541444">
    <property type="component" value="Unassembled WGS sequence"/>
</dbReference>
<dbReference type="EMBL" id="JACGCM010000932">
    <property type="protein sequence ID" value="KAF6164374.1"/>
    <property type="molecule type" value="Genomic_DNA"/>
</dbReference>
<name>A0A7J7NBE1_9MAGN</name>
<evidence type="ECO:0000313" key="6">
    <source>
        <dbReference type="Proteomes" id="UP000541444"/>
    </source>
</evidence>
<dbReference type="GO" id="GO:0090307">
    <property type="term" value="P:mitotic spindle assembly"/>
    <property type="evidence" value="ECO:0007669"/>
    <property type="project" value="TreeGrafter"/>
</dbReference>
<accession>A0A7J7NBE1</accession>
<keyword evidence="3" id="KW-0505">Motor protein</keyword>
<keyword evidence="2" id="KW-0963">Cytoplasm</keyword>
<gene>
    <name evidence="5" type="ORF">GIB67_037531</name>
</gene>
<dbReference type="GO" id="GO:0072686">
    <property type="term" value="C:mitotic spindle"/>
    <property type="evidence" value="ECO:0007669"/>
    <property type="project" value="TreeGrafter"/>
</dbReference>
<keyword evidence="4" id="KW-0206">Cytoskeleton</keyword>
<keyword evidence="6" id="KW-1185">Reference proteome</keyword>